<keyword evidence="1" id="KW-0175">Coiled coil</keyword>
<evidence type="ECO:0000256" key="1">
    <source>
        <dbReference type="SAM" id="Coils"/>
    </source>
</evidence>
<organism evidence="4 5">
    <name type="scientific">Dysgonomonas capnocytophagoides</name>
    <dbReference type="NCBI Taxonomy" id="45254"/>
    <lineage>
        <taxon>Bacteria</taxon>
        <taxon>Pseudomonadati</taxon>
        <taxon>Bacteroidota</taxon>
        <taxon>Bacteroidia</taxon>
        <taxon>Bacteroidales</taxon>
        <taxon>Dysgonomonadaceae</taxon>
        <taxon>Dysgonomonas</taxon>
    </lineage>
</organism>
<name>A0A4Y8KUU2_9BACT</name>
<dbReference type="NCBIfam" id="TIGR01760">
    <property type="entry name" value="tape_meas_TP901"/>
    <property type="match status" value="1"/>
</dbReference>
<feature type="compositionally biased region" description="Polar residues" evidence="2">
    <location>
        <begin position="889"/>
        <end position="900"/>
    </location>
</feature>
<reference evidence="4 5" key="1">
    <citation type="submission" date="2019-03" db="EMBL/GenBank/DDBJ databases">
        <title>San Antonio Military Medical Center submission to MRSN (WRAIR), pending publication.</title>
        <authorList>
            <person name="Blyth D.M."/>
            <person name="Mccarthy S.L."/>
            <person name="Schall S.E."/>
            <person name="Stam J.A."/>
            <person name="Ong A.C."/>
            <person name="Mcgann P.T."/>
        </authorList>
    </citation>
    <scope>NUCLEOTIDE SEQUENCE [LARGE SCALE GENOMIC DNA]</scope>
    <source>
        <strain evidence="4 5">MRSN571793</strain>
    </source>
</reference>
<dbReference type="RefSeq" id="WP_134437522.1">
    <property type="nucleotide sequence ID" value="NZ_SOML01000017.1"/>
</dbReference>
<dbReference type="OrthoDB" id="840436at2"/>
<evidence type="ECO:0000256" key="2">
    <source>
        <dbReference type="SAM" id="MobiDB-lite"/>
    </source>
</evidence>
<accession>A0A4Y8KUU2</accession>
<feature type="coiled-coil region" evidence="1">
    <location>
        <begin position="16"/>
        <end position="43"/>
    </location>
</feature>
<feature type="coiled-coil region" evidence="1">
    <location>
        <begin position="625"/>
        <end position="652"/>
    </location>
</feature>
<dbReference type="EMBL" id="SOML01000017">
    <property type="protein sequence ID" value="TFD92564.1"/>
    <property type="molecule type" value="Genomic_DNA"/>
</dbReference>
<dbReference type="InterPro" id="IPR010090">
    <property type="entry name" value="Phage_tape_meas"/>
</dbReference>
<evidence type="ECO:0000313" key="4">
    <source>
        <dbReference type="EMBL" id="TFD92564.1"/>
    </source>
</evidence>
<dbReference type="Pfam" id="PF10145">
    <property type="entry name" value="PhageMin_Tail"/>
    <property type="match status" value="1"/>
</dbReference>
<dbReference type="Proteomes" id="UP000297861">
    <property type="component" value="Unassembled WGS sequence"/>
</dbReference>
<sequence length="1493" mass="165741">MSLRIDRAELEIVIKNDSSRTKLREIEDQMRDIRKEMRNFKKDSTEWNALNKQLQGLSQEYDDVYNSIGLVNLSTKELRNRQKELNAILQNLPPTHPLYNQYRTQLDQVNGRLRELRGNAQQTGTSLNKMSKEMGDSGQNLWEKIKSGFDSAKVAILGFIASISFDKVIDDFAELDDAMANVRKYTNMTSDDVKDLNADLQKIDTRTSRIELNELAAEAGRLGIQGKENILDFAEAANILNVALGEDLGEGAVKQIGKLAEMFGDAGRLGLKQAMLSTGSAINEVAQNSSAAESYLVDFTNRLSGVANQAGISISQLIGLGSVLDQNAQQVETSATALSGLIMKIYQEPAKFAKIAGLDVTEFAKKVKEDANGALLTLLETLGKKGGLTELAPIFKDMNLNGARASGILSVLAGNIESIRKEQETATKAFQDGTSVINEYNVQNNTFSAQLDKAKKVLQDYIYEIGERLSPYVIEATGYIKPMISALSTLTQFLFNNSKAILTVVGAIAAYNIIVKIQNGYVMLSNSLAALSRIRRIQEALATTQSTAAQLLYNNAIGKGNILVKAYIASTYLLAAAKALLTGKMSQASAAMSNFQAIMKVNPYVLLLIAIPLVFKGIALLNEKVSGHGVEMERLKEKIKNATEATNALNQEIAKEQTGLTGLLKAIINTSEGTQIRKDLIADLKKEYPDLLKYIDTEKLKNEQLYALLRMVNEQYEKRYELAALQGLASAEDKEIESAKSRQIQIKRILNLIGQGYTTNSKVVKEYLDKLNEGNGWFDNDIDTVSELNSEYDRLGKVVSKSMTEVADYRKEMSSLQNDMNKVNTKEGLQELLNRKSIELQNQRESVEMLSKSDIVSEKSKKEAIQRLKQIEAEYDILSDKLAGVMSEPGTSPSNDSPATPSGKGDKTSVQREKINKVLKDLEEKHSKDMAALKKKYADGDIKTEYDYQQESLKQQDEYDTKRKKAIRKLLDGKSITDAELRINLTKELSDIEQKNYDRIIEQNKKIKKILLDADPIAAEKEEYNNRLRELELFGETQESLTEKIAKANTDKEKEALTDKLAAFVLLENKHKENLRKLDSKNAALRLKELATQQSQETADLADQRDQRLISEQEYKDKLLEIELKYLREKLKVNGLSADKIEEINKQVVDKQRETTENRTQTRESVVDKYALESPKDKYQKELDLLKYYEEQNVLTHEEAMKAKQQLDVQYFDNLTAKTREVLSGVGQIFGNLSSMYSDQQSAAESAVERRYKKEIAAAGNNSKKVAKLEEKKEAEIQAIRAKYADKQFILSVAQVISSTSVAAMEAYKAMAGIPVVGPALGAAAAAAALAAGYAQIQTAKEQHEAAKKGYQVGGFTGSGNSDSEEAGVVHKNEFVANADAVRNPEVKKFLDIFDLAQKNGTIRMLNTTQILSKVKQDGYQSGGYTPSSNNSQIDTGVLAAMEVLITRNGEIMKKLSDQIDSGIYAVNQISGSGGLAEQLDQYEKIKRKVSRG</sequence>
<evidence type="ECO:0000313" key="5">
    <source>
        <dbReference type="Proteomes" id="UP000297861"/>
    </source>
</evidence>
<keyword evidence="5" id="KW-1185">Reference proteome</keyword>
<gene>
    <name evidence="4" type="ORF">E2605_18565</name>
</gene>
<feature type="region of interest" description="Disordered" evidence="2">
    <location>
        <begin position="884"/>
        <end position="911"/>
    </location>
</feature>
<evidence type="ECO:0000259" key="3">
    <source>
        <dbReference type="Pfam" id="PF10145"/>
    </source>
</evidence>
<proteinExistence type="predicted"/>
<comment type="caution">
    <text evidence="4">The sequence shown here is derived from an EMBL/GenBank/DDBJ whole genome shotgun (WGS) entry which is preliminary data.</text>
</comment>
<feature type="domain" description="Phage tail tape measure protein" evidence="3">
    <location>
        <begin position="191"/>
        <end position="384"/>
    </location>
</feature>
<protein>
    <submittedName>
        <fullName evidence="4">Phage tail tape measure protein</fullName>
    </submittedName>
</protein>